<keyword evidence="4" id="KW-1185">Reference proteome</keyword>
<feature type="region of interest" description="Disordered" evidence="1">
    <location>
        <begin position="441"/>
        <end position="479"/>
    </location>
</feature>
<dbReference type="AlphaFoldDB" id="A0ABD3P7X6"/>
<sequence>MMGWIENRPNKFLNQWPSRPLPPNIKHDVLELWTSVVAPDHDSDHDDALSRDGRRGRGGPILSVALAWLPRVVATGCRRRDVTDDSDDEDDDEEGGGGGWIILAGCAGGIVREWPAFDLSNSSSGREDEKNDASVVTLGRFDRSDDGGRRLPRDPVPFVVRGVVAAAAAVVYGLMDGWMVRFVVPPFFARSSTTGSGGVSRGTTVPLVATRLAFAGGEEDAAGGRQLSRHRGVLRRSAGEATTISIITLRRPEDYRKIRDENRRRRRNGVGGGEGVGAITTGHVVLICLAKTGKDDESIVEYKGKPLPGQVCFQLPSYDVGGNGSSPTEDDWRKGLEIALLSQSTTTDSDAVGTMMVRVEDKEEEGSRGCAASSFRSSTRGGVEGGSSSLTTTTGGMPYEGFLFYRPPLFVHRSKLASISCGRGSGGSRYVDVIARLADDDDDHDHDDVASSAATAGKKKKGETKPSSGGGTTTLEFTNVHREEWERSRLRPAPLACSPRTVQDRLLNDDYYYYDGGARRRGRDDNDCLPPDAFVAICAPRSIVVYRDRRDDDSDYEDASSSRTRLVRFDESTTGGGPLTCAAISPGTMDLALGRERGHVGFGHRHARASRRRPARQYEGEPSVSVAGTTRPAKIRPRVVPTHDDDDDDDGGGRGGCVATTAWSTTRRSDKEGVGLQSTAPPRQRAAFLGRSIVRGKKSITPTINKL</sequence>
<feature type="compositionally biased region" description="Basic residues" evidence="1">
    <location>
        <begin position="602"/>
        <end position="615"/>
    </location>
</feature>
<dbReference type="Proteomes" id="UP001530315">
    <property type="component" value="Unassembled WGS sequence"/>
</dbReference>
<keyword evidence="2" id="KW-1133">Transmembrane helix</keyword>
<gene>
    <name evidence="3" type="ORF">ACHAW5_008802</name>
</gene>
<proteinExistence type="predicted"/>
<evidence type="ECO:0000256" key="1">
    <source>
        <dbReference type="SAM" id="MobiDB-lite"/>
    </source>
</evidence>
<keyword evidence="2" id="KW-0472">Membrane</keyword>
<organism evidence="3 4">
    <name type="scientific">Stephanodiscus triporus</name>
    <dbReference type="NCBI Taxonomy" id="2934178"/>
    <lineage>
        <taxon>Eukaryota</taxon>
        <taxon>Sar</taxon>
        <taxon>Stramenopiles</taxon>
        <taxon>Ochrophyta</taxon>
        <taxon>Bacillariophyta</taxon>
        <taxon>Coscinodiscophyceae</taxon>
        <taxon>Thalassiosirophycidae</taxon>
        <taxon>Stephanodiscales</taxon>
        <taxon>Stephanodiscaceae</taxon>
        <taxon>Stephanodiscus</taxon>
    </lineage>
</organism>
<feature type="region of interest" description="Disordered" evidence="1">
    <location>
        <begin position="602"/>
        <end position="659"/>
    </location>
</feature>
<reference evidence="3 4" key="1">
    <citation type="submission" date="2024-10" db="EMBL/GenBank/DDBJ databases">
        <title>Updated reference genomes for cyclostephanoid diatoms.</title>
        <authorList>
            <person name="Roberts W.R."/>
            <person name="Alverson A.J."/>
        </authorList>
    </citation>
    <scope>NUCLEOTIDE SEQUENCE [LARGE SCALE GENOMIC DNA]</scope>
    <source>
        <strain evidence="3 4">AJA276-08</strain>
    </source>
</reference>
<name>A0ABD3P7X6_9STRA</name>
<evidence type="ECO:0000313" key="4">
    <source>
        <dbReference type="Proteomes" id="UP001530315"/>
    </source>
</evidence>
<dbReference type="EMBL" id="JALLAZ020000958">
    <property type="protein sequence ID" value="KAL3783722.1"/>
    <property type="molecule type" value="Genomic_DNA"/>
</dbReference>
<evidence type="ECO:0000256" key="2">
    <source>
        <dbReference type="SAM" id="Phobius"/>
    </source>
</evidence>
<evidence type="ECO:0008006" key="5">
    <source>
        <dbReference type="Google" id="ProtNLM"/>
    </source>
</evidence>
<keyword evidence="2" id="KW-0812">Transmembrane</keyword>
<evidence type="ECO:0000313" key="3">
    <source>
        <dbReference type="EMBL" id="KAL3783722.1"/>
    </source>
</evidence>
<feature type="transmembrane region" description="Helical" evidence="2">
    <location>
        <begin position="158"/>
        <end position="180"/>
    </location>
</feature>
<comment type="caution">
    <text evidence="3">The sequence shown here is derived from an EMBL/GenBank/DDBJ whole genome shotgun (WGS) entry which is preliminary data.</text>
</comment>
<feature type="region of interest" description="Disordered" evidence="1">
    <location>
        <begin position="360"/>
        <end position="392"/>
    </location>
</feature>
<protein>
    <recommendedName>
        <fullName evidence="5">Anaphase-promoting complex subunit 1</fullName>
    </recommendedName>
</protein>
<accession>A0ABD3P7X6</accession>